<dbReference type="OrthoDB" id="2316528at2759"/>
<dbReference type="HOGENOM" id="CLU_028913_0_1_1"/>
<evidence type="ECO:0000313" key="1">
    <source>
        <dbReference type="EMBL" id="EXX67663.1"/>
    </source>
</evidence>
<name>A0A015MLI4_RHIIW</name>
<comment type="caution">
    <text evidence="1">The sequence shown here is derived from an EMBL/GenBank/DDBJ whole genome shotgun (WGS) entry which is preliminary data.</text>
</comment>
<dbReference type="Gene3D" id="3.80.10.10">
    <property type="entry name" value="Ribonuclease Inhibitor"/>
    <property type="match status" value="1"/>
</dbReference>
<dbReference type="Proteomes" id="UP000022910">
    <property type="component" value="Unassembled WGS sequence"/>
</dbReference>
<dbReference type="AlphaFoldDB" id="A0A015MLI4"/>
<dbReference type="SUPFAM" id="SSF52047">
    <property type="entry name" value="RNI-like"/>
    <property type="match status" value="1"/>
</dbReference>
<organism evidence="1 2">
    <name type="scientific">Rhizophagus irregularis (strain DAOM 197198w)</name>
    <name type="common">Glomus intraradices</name>
    <dbReference type="NCBI Taxonomy" id="1432141"/>
    <lineage>
        <taxon>Eukaryota</taxon>
        <taxon>Fungi</taxon>
        <taxon>Fungi incertae sedis</taxon>
        <taxon>Mucoromycota</taxon>
        <taxon>Glomeromycotina</taxon>
        <taxon>Glomeromycetes</taxon>
        <taxon>Glomerales</taxon>
        <taxon>Glomeraceae</taxon>
        <taxon>Rhizophagus</taxon>
    </lineage>
</organism>
<evidence type="ECO:0000313" key="2">
    <source>
        <dbReference type="Proteomes" id="UP000022910"/>
    </source>
</evidence>
<reference evidence="1 2" key="1">
    <citation type="submission" date="2014-02" db="EMBL/GenBank/DDBJ databases">
        <title>Single nucleus genome sequencing reveals high similarity among nuclei of an endomycorrhizal fungus.</title>
        <authorList>
            <person name="Lin K."/>
            <person name="Geurts R."/>
            <person name="Zhang Z."/>
            <person name="Limpens E."/>
            <person name="Saunders D.G."/>
            <person name="Mu D."/>
            <person name="Pang E."/>
            <person name="Cao H."/>
            <person name="Cha H."/>
            <person name="Lin T."/>
            <person name="Zhou Q."/>
            <person name="Shang Y."/>
            <person name="Li Y."/>
            <person name="Ivanov S."/>
            <person name="Sharma T."/>
            <person name="Velzen R.V."/>
            <person name="Ruijter N.D."/>
            <person name="Aanen D.K."/>
            <person name="Win J."/>
            <person name="Kamoun S."/>
            <person name="Bisseling T."/>
            <person name="Huang S."/>
        </authorList>
    </citation>
    <scope>NUCLEOTIDE SEQUENCE [LARGE SCALE GENOMIC DNA]</scope>
    <source>
        <strain evidence="2">DAOM197198w</strain>
    </source>
</reference>
<gene>
    <name evidence="1" type="ORF">RirG_112410</name>
</gene>
<accession>A0A015MLI4</accession>
<sequence length="495" mass="58074">MSYQLPADCYNEIIEYLEEDKHTLHSCLLVDRLLCGISVKILWRNIWNFKSYYQKRPLKVTSSILSTLIACLPNESKELLYINKIFISTPTSKPPLFNYAAFCKVLLTHKIIRLVVDFFEAKPSTSPLSIKDRNYLVVNEIIKMFTNQIYSLEKLTCYCSNINFSFTHFPGVRNLSELCCNSNFPSNFFHQLSQVCHNLQSISIEFSNDISNELIELISLQNNLRHLNLIAFDLNWANIIPALTKHSNTITKLHIYSGNDNSPLSFINSFSNLQEIAFTFFDENDYEDFSNLQHANFSKLQILKFPSLCPNPEHVMNFLEHNGQTLKYFYTSESDKALRLSVAKFCPNLRRLFVIFKNDELDVLKTILCSCQNLEGIKIQCGKRFLSQKQVLETIVNHSQNNFCELKIYNIGKKSDLSQEDLESFLINWNNRTPKKLLKLIIIKNEGHHNDFDDYEENMKIINKYESFGTIKFMTKRSYEEEKDEEEDYYFYYHY</sequence>
<protein>
    <recommendedName>
        <fullName evidence="3">F-box domain-containing protein</fullName>
    </recommendedName>
</protein>
<evidence type="ECO:0008006" key="3">
    <source>
        <dbReference type="Google" id="ProtNLM"/>
    </source>
</evidence>
<keyword evidence="2" id="KW-1185">Reference proteome</keyword>
<dbReference type="InterPro" id="IPR032675">
    <property type="entry name" value="LRR_dom_sf"/>
</dbReference>
<proteinExistence type="predicted"/>
<dbReference type="EMBL" id="JEMT01017636">
    <property type="protein sequence ID" value="EXX67663.1"/>
    <property type="molecule type" value="Genomic_DNA"/>
</dbReference>